<sequence>MKRSSSKTAVKWRKESRPYLMLIPAALVLLLISVYPVLYGIYMSMTNKNLLRPGRNDFIFLDNFIKLAQDQEFLGSLGFTFVYTFSVVAVSYVVGLTLALLLNRKIRFGALFRTIFLLPWVIPAVVAVINWTWVLNDQVGIINITLKKLGLIEKPVLFLGDYSLVRFTVILVSVWKQMPFMMITLLAGLQSVPAELYEAAEMDGAGFRHTLTGITLPLIKPISFISTILTFLWTFNTFENIWLLTGGGPNGYTYTLPILSYYTAFLRQNISYASAIAVVMILVLLLISLVYFRVQFREKGRG</sequence>
<dbReference type="PROSITE" id="PS50928">
    <property type="entry name" value="ABC_TM1"/>
    <property type="match status" value="1"/>
</dbReference>
<reference evidence="9 10" key="1">
    <citation type="submission" date="2013-01" db="EMBL/GenBank/DDBJ databases">
        <title>The Genome Sequence of Clostridium bolteae 90A9.</title>
        <authorList>
            <consortium name="The Broad Institute Genome Sequencing Platform"/>
            <person name="Earl A."/>
            <person name="Ward D."/>
            <person name="Feldgarden M."/>
            <person name="Gevers D."/>
            <person name="Courvalin P."/>
            <person name="Lambert T."/>
            <person name="Walker B."/>
            <person name="Young S.K."/>
            <person name="Zeng Q."/>
            <person name="Gargeya S."/>
            <person name="Fitzgerald M."/>
            <person name="Haas B."/>
            <person name="Abouelleil A."/>
            <person name="Alvarado L."/>
            <person name="Arachchi H.M."/>
            <person name="Berlin A.M."/>
            <person name="Chapman S.B."/>
            <person name="Dewar J."/>
            <person name="Goldberg J."/>
            <person name="Griggs A."/>
            <person name="Gujja S."/>
            <person name="Hansen M."/>
            <person name="Howarth C."/>
            <person name="Imamovic A."/>
            <person name="Larimer J."/>
            <person name="McCowan C."/>
            <person name="Murphy C."/>
            <person name="Neiman D."/>
            <person name="Pearson M."/>
            <person name="Priest M."/>
            <person name="Roberts A."/>
            <person name="Saif S."/>
            <person name="Shea T."/>
            <person name="Sisk P."/>
            <person name="Sykes S."/>
            <person name="Wortman J."/>
            <person name="Nusbaum C."/>
            <person name="Birren B."/>
        </authorList>
    </citation>
    <scope>NUCLEOTIDE SEQUENCE [LARGE SCALE GENOMIC DNA]</scope>
    <source>
        <strain evidence="9 10">90A9</strain>
    </source>
</reference>
<comment type="caution">
    <text evidence="9">The sequence shown here is derived from an EMBL/GenBank/DDBJ whole genome shotgun (WGS) entry which is preliminary data.</text>
</comment>
<dbReference type="GO" id="GO:0005886">
    <property type="term" value="C:plasma membrane"/>
    <property type="evidence" value="ECO:0007669"/>
    <property type="project" value="UniProtKB-SubCell"/>
</dbReference>
<dbReference type="CDD" id="cd06261">
    <property type="entry name" value="TM_PBP2"/>
    <property type="match status" value="1"/>
</dbReference>
<evidence type="ECO:0000259" key="8">
    <source>
        <dbReference type="PROSITE" id="PS50928"/>
    </source>
</evidence>
<dbReference type="SUPFAM" id="SSF160964">
    <property type="entry name" value="MalF N-terminal region-like"/>
    <property type="match status" value="1"/>
</dbReference>
<keyword evidence="6 7" id="KW-0472">Membrane</keyword>
<dbReference type="EMBL" id="AGYH01000005">
    <property type="protein sequence ID" value="ENZ50492.1"/>
    <property type="molecule type" value="Genomic_DNA"/>
</dbReference>
<evidence type="ECO:0000256" key="5">
    <source>
        <dbReference type="ARBA" id="ARBA00022989"/>
    </source>
</evidence>
<gene>
    <name evidence="9" type="ORF">HMPREF1085_01973</name>
</gene>
<evidence type="ECO:0000256" key="2">
    <source>
        <dbReference type="ARBA" id="ARBA00022448"/>
    </source>
</evidence>
<feature type="transmembrane region" description="Helical" evidence="7">
    <location>
        <begin position="20"/>
        <end position="42"/>
    </location>
</feature>
<keyword evidence="5 7" id="KW-1133">Transmembrane helix</keyword>
<dbReference type="PATRIC" id="fig|997894.4.peg.2099"/>
<evidence type="ECO:0000313" key="9">
    <source>
        <dbReference type="EMBL" id="ENZ50492.1"/>
    </source>
</evidence>
<dbReference type="Pfam" id="PF00528">
    <property type="entry name" value="BPD_transp_1"/>
    <property type="match status" value="1"/>
</dbReference>
<comment type="similarity">
    <text evidence="7">Belongs to the binding-protein-dependent transport system permease family.</text>
</comment>
<evidence type="ECO:0000256" key="1">
    <source>
        <dbReference type="ARBA" id="ARBA00004651"/>
    </source>
</evidence>
<dbReference type="HOGENOM" id="CLU_016047_0_3_9"/>
<dbReference type="Proteomes" id="UP000013126">
    <property type="component" value="Unassembled WGS sequence"/>
</dbReference>
<dbReference type="AlphaFoldDB" id="R0C1Y3"/>
<feature type="domain" description="ABC transmembrane type-1" evidence="8">
    <location>
        <begin position="77"/>
        <end position="291"/>
    </location>
</feature>
<dbReference type="PANTHER" id="PTHR43005:SF1">
    <property type="entry name" value="SPERMIDINE_PUTRESCINE TRANSPORT SYSTEM PERMEASE PROTEIN"/>
    <property type="match status" value="1"/>
</dbReference>
<proteinExistence type="inferred from homology"/>
<keyword evidence="10" id="KW-1185">Reference proteome</keyword>
<dbReference type="GeneID" id="23113072"/>
<evidence type="ECO:0000256" key="3">
    <source>
        <dbReference type="ARBA" id="ARBA00022475"/>
    </source>
</evidence>
<dbReference type="SUPFAM" id="SSF161098">
    <property type="entry name" value="MetI-like"/>
    <property type="match status" value="1"/>
</dbReference>
<dbReference type="RefSeq" id="WP_002575270.1">
    <property type="nucleotide sequence ID" value="NZ_KB851182.1"/>
</dbReference>
<dbReference type="Gene3D" id="1.10.3720.10">
    <property type="entry name" value="MetI-like"/>
    <property type="match status" value="1"/>
</dbReference>
<keyword evidence="4 7" id="KW-0812">Transmembrane</keyword>
<feature type="transmembrane region" description="Helical" evidence="7">
    <location>
        <begin position="218"/>
        <end position="235"/>
    </location>
</feature>
<feature type="transmembrane region" description="Helical" evidence="7">
    <location>
        <begin position="81"/>
        <end position="102"/>
    </location>
</feature>
<dbReference type="PANTHER" id="PTHR43005">
    <property type="entry name" value="BLR7065 PROTEIN"/>
    <property type="match status" value="1"/>
</dbReference>
<feature type="transmembrane region" description="Helical" evidence="7">
    <location>
        <begin position="270"/>
        <end position="292"/>
    </location>
</feature>
<feature type="transmembrane region" description="Helical" evidence="7">
    <location>
        <begin position="114"/>
        <end position="135"/>
    </location>
</feature>
<protein>
    <recommendedName>
        <fullName evidence="8">ABC transmembrane type-1 domain-containing protein</fullName>
    </recommendedName>
</protein>
<keyword evidence="3" id="KW-1003">Cell membrane</keyword>
<dbReference type="GO" id="GO:0055085">
    <property type="term" value="P:transmembrane transport"/>
    <property type="evidence" value="ECO:0007669"/>
    <property type="project" value="InterPro"/>
</dbReference>
<comment type="subcellular location">
    <subcellularLocation>
        <location evidence="1 7">Cell membrane</location>
        <topology evidence="1 7">Multi-pass membrane protein</topology>
    </subcellularLocation>
</comment>
<name>R0C1Y3_9FIRM</name>
<evidence type="ECO:0000256" key="6">
    <source>
        <dbReference type="ARBA" id="ARBA00023136"/>
    </source>
</evidence>
<evidence type="ECO:0000313" key="10">
    <source>
        <dbReference type="Proteomes" id="UP000013126"/>
    </source>
</evidence>
<keyword evidence="2 7" id="KW-0813">Transport</keyword>
<evidence type="ECO:0000256" key="4">
    <source>
        <dbReference type="ARBA" id="ARBA00022692"/>
    </source>
</evidence>
<dbReference type="OrthoDB" id="9761387at2"/>
<accession>R0C1Y3</accession>
<dbReference type="InterPro" id="IPR035906">
    <property type="entry name" value="MetI-like_sf"/>
</dbReference>
<evidence type="ECO:0000256" key="7">
    <source>
        <dbReference type="RuleBase" id="RU363032"/>
    </source>
</evidence>
<organism evidence="9 10">
    <name type="scientific">Enterocloster bolteae 90A9</name>
    <dbReference type="NCBI Taxonomy" id="997894"/>
    <lineage>
        <taxon>Bacteria</taxon>
        <taxon>Bacillati</taxon>
        <taxon>Bacillota</taxon>
        <taxon>Clostridia</taxon>
        <taxon>Lachnospirales</taxon>
        <taxon>Lachnospiraceae</taxon>
        <taxon>Enterocloster</taxon>
    </lineage>
</organism>
<dbReference type="InterPro" id="IPR000515">
    <property type="entry name" value="MetI-like"/>
</dbReference>